<sequence length="306" mass="33177">MGPRTDSLSPKWVSAIPVSLCLSASQSLLSVLLASLSCPPWGPVLMLPLLRDQILGPPVGQEGPVPLPTSQRHSCPWLWSLWGFSPRDLGVTCGWRLQLALLLLAASPSLSAPLGSSPIFPSGQLPQGQTRENKQKPKFLGSCGWRGLSVLSAGTGRSVRSHAPASCPPSWACPWPRGSAHSSPAVGTKSQAVSPLNEEAVAPVLCSLGQWGGWVHTLPRLKFGICTILPCIFLSILLSVHRSICQPSHPSIHPSISHPSIYPFIHFPIRHCYKVLWIPYTKRYKKVRSCEVYIGELVNNIHKIGV</sequence>
<accession>A0A7J7RQ91</accession>
<evidence type="ECO:0000313" key="1">
    <source>
        <dbReference type="EMBL" id="KAF6278074.1"/>
    </source>
</evidence>
<organism evidence="1 2">
    <name type="scientific">Rhinolophus ferrumequinum</name>
    <name type="common">Greater horseshoe bat</name>
    <dbReference type="NCBI Taxonomy" id="59479"/>
    <lineage>
        <taxon>Eukaryota</taxon>
        <taxon>Metazoa</taxon>
        <taxon>Chordata</taxon>
        <taxon>Craniata</taxon>
        <taxon>Vertebrata</taxon>
        <taxon>Euteleostomi</taxon>
        <taxon>Mammalia</taxon>
        <taxon>Eutheria</taxon>
        <taxon>Laurasiatheria</taxon>
        <taxon>Chiroptera</taxon>
        <taxon>Yinpterochiroptera</taxon>
        <taxon>Rhinolophoidea</taxon>
        <taxon>Rhinolophidae</taxon>
        <taxon>Rhinolophinae</taxon>
        <taxon>Rhinolophus</taxon>
    </lineage>
</organism>
<name>A0A7J7RQ91_RHIFE</name>
<gene>
    <name evidence="1" type="ORF">mRhiFer1_009361</name>
</gene>
<dbReference type="EMBL" id="JACAGC010000025">
    <property type="protein sequence ID" value="KAF6278074.1"/>
    <property type="molecule type" value="Genomic_DNA"/>
</dbReference>
<evidence type="ECO:0000313" key="2">
    <source>
        <dbReference type="Proteomes" id="UP000585614"/>
    </source>
</evidence>
<reference evidence="1 2" key="1">
    <citation type="journal article" date="2020" name="Nature">
        <title>Six reference-quality genomes reveal evolution of bat adaptations.</title>
        <authorList>
            <person name="Jebb D."/>
            <person name="Huang Z."/>
            <person name="Pippel M."/>
            <person name="Hughes G.M."/>
            <person name="Lavrichenko K."/>
            <person name="Devanna P."/>
            <person name="Winkler S."/>
            <person name="Jermiin L.S."/>
            <person name="Skirmuntt E.C."/>
            <person name="Katzourakis A."/>
            <person name="Burkitt-Gray L."/>
            <person name="Ray D.A."/>
            <person name="Sullivan K.A.M."/>
            <person name="Roscito J.G."/>
            <person name="Kirilenko B.M."/>
            <person name="Davalos L.M."/>
            <person name="Corthals A.P."/>
            <person name="Power M.L."/>
            <person name="Jones G."/>
            <person name="Ransome R.D."/>
            <person name="Dechmann D.K.N."/>
            <person name="Locatelli A.G."/>
            <person name="Puechmaille S.J."/>
            <person name="Fedrigo O."/>
            <person name="Jarvis E.D."/>
            <person name="Hiller M."/>
            <person name="Vernes S.C."/>
            <person name="Myers E.W."/>
            <person name="Teeling E.C."/>
        </authorList>
    </citation>
    <scope>NUCLEOTIDE SEQUENCE [LARGE SCALE GENOMIC DNA]</scope>
    <source>
        <strain evidence="1">MRhiFer1</strain>
        <tissue evidence="1">Lung</tissue>
    </source>
</reference>
<protein>
    <submittedName>
        <fullName evidence="1">Uncharacterized protein</fullName>
    </submittedName>
</protein>
<comment type="caution">
    <text evidence="1">The sequence shown here is derived from an EMBL/GenBank/DDBJ whole genome shotgun (WGS) entry which is preliminary data.</text>
</comment>
<dbReference type="Proteomes" id="UP000585614">
    <property type="component" value="Unassembled WGS sequence"/>
</dbReference>
<proteinExistence type="predicted"/>
<dbReference type="AlphaFoldDB" id="A0A7J7RQ91"/>